<dbReference type="Gene3D" id="1.10.443.10">
    <property type="entry name" value="Intergrase catalytic core"/>
    <property type="match status" value="1"/>
</dbReference>
<dbReference type="InterPro" id="IPR013762">
    <property type="entry name" value="Integrase-like_cat_sf"/>
</dbReference>
<evidence type="ECO:0000256" key="1">
    <source>
        <dbReference type="ARBA" id="ARBA00004496"/>
    </source>
</evidence>
<keyword evidence="8 11" id="KW-0238">DNA-binding</keyword>
<keyword evidence="4 11" id="KW-0963">Cytoplasm</keyword>
<dbReference type="NCBIfam" id="TIGR02224">
    <property type="entry name" value="recomb_XerC"/>
    <property type="match status" value="1"/>
</dbReference>
<evidence type="ECO:0000313" key="14">
    <source>
        <dbReference type="EMBL" id="WMS86141.1"/>
    </source>
</evidence>
<evidence type="ECO:0000256" key="5">
    <source>
        <dbReference type="ARBA" id="ARBA00022618"/>
    </source>
</evidence>
<dbReference type="InterPro" id="IPR002104">
    <property type="entry name" value="Integrase_catalytic"/>
</dbReference>
<keyword evidence="5 11" id="KW-0132">Cell division</keyword>
<proteinExistence type="inferred from homology"/>
<dbReference type="GO" id="GO:0051301">
    <property type="term" value="P:cell division"/>
    <property type="evidence" value="ECO:0007669"/>
    <property type="project" value="UniProtKB-UniRule"/>
</dbReference>
<evidence type="ECO:0000256" key="11">
    <source>
        <dbReference type="HAMAP-Rule" id="MF_01808"/>
    </source>
</evidence>
<evidence type="ECO:0000256" key="8">
    <source>
        <dbReference type="ARBA" id="ARBA00023125"/>
    </source>
</evidence>
<sequence>MFLSQACDKFLKFITNERQLSKHTRDSYAATISDFILFFEERHLVQVNQISGHSIRQYLADMRRKGLSPTSMSQRLSALRSCFNYLAQNRLIDINPVKGIRAPKSAKLLPKTLEVDDVTSLLDKMPDDNFLAARDKAIMELFYTAGIRLSELQAIQLHDLNLSDQQLRVIGKGNKTRIVPLGRKACDAIEHWFSFRNFVVEDNASLFVTEKGATLKHRSIQARLEYWGKYLGVSSRLHPHKLRHSCASHFLESSSDLRAVQELLGHADLSTTQVYTHLDFQHLAKVYDAAHPRAKKKS</sequence>
<dbReference type="InterPro" id="IPR044068">
    <property type="entry name" value="CB"/>
</dbReference>
<evidence type="ECO:0000256" key="4">
    <source>
        <dbReference type="ARBA" id="ARBA00022490"/>
    </source>
</evidence>
<evidence type="ECO:0000256" key="9">
    <source>
        <dbReference type="ARBA" id="ARBA00023172"/>
    </source>
</evidence>
<dbReference type="PROSITE" id="PS51898">
    <property type="entry name" value="TYR_RECOMBINASE"/>
    <property type="match status" value="1"/>
</dbReference>
<dbReference type="InterPro" id="IPR023009">
    <property type="entry name" value="Tyrosine_recombinase_XerC/XerD"/>
</dbReference>
<keyword evidence="7 11" id="KW-0229">DNA integration</keyword>
<dbReference type="PANTHER" id="PTHR30349:SF81">
    <property type="entry name" value="TYROSINE RECOMBINASE XERC"/>
    <property type="match status" value="1"/>
</dbReference>
<dbReference type="PROSITE" id="PS51900">
    <property type="entry name" value="CB"/>
    <property type="match status" value="1"/>
</dbReference>
<evidence type="ECO:0000313" key="15">
    <source>
        <dbReference type="Proteomes" id="UP001239782"/>
    </source>
</evidence>
<dbReference type="SUPFAM" id="SSF56349">
    <property type="entry name" value="DNA breaking-rejoining enzymes"/>
    <property type="match status" value="1"/>
</dbReference>
<organism evidence="14 15">
    <name type="scientific">Pleionea litopenaei</name>
    <dbReference type="NCBI Taxonomy" id="3070815"/>
    <lineage>
        <taxon>Bacteria</taxon>
        <taxon>Pseudomonadati</taxon>
        <taxon>Pseudomonadota</taxon>
        <taxon>Gammaproteobacteria</taxon>
        <taxon>Oceanospirillales</taxon>
        <taxon>Pleioneaceae</taxon>
        <taxon>Pleionea</taxon>
    </lineage>
</organism>
<reference evidence="14 15" key="1">
    <citation type="submission" date="2023-08" db="EMBL/GenBank/DDBJ databases">
        <title>Pleionea litopenaei sp. nov., isolated from stomach of juvenile Litopenaeus vannamei.</title>
        <authorList>
            <person name="Rho A.M."/>
            <person name="Hwang C.Y."/>
        </authorList>
    </citation>
    <scope>NUCLEOTIDE SEQUENCE [LARGE SCALE GENOMIC DNA]</scope>
    <source>
        <strain evidence="14 15">HL-JVS1</strain>
    </source>
</reference>
<dbReference type="GO" id="GO:0006313">
    <property type="term" value="P:DNA transposition"/>
    <property type="evidence" value="ECO:0007669"/>
    <property type="project" value="UniProtKB-UniRule"/>
</dbReference>
<dbReference type="EMBL" id="CP133548">
    <property type="protein sequence ID" value="WMS86141.1"/>
    <property type="molecule type" value="Genomic_DNA"/>
</dbReference>
<dbReference type="GO" id="GO:0007059">
    <property type="term" value="P:chromosome segregation"/>
    <property type="evidence" value="ECO:0007669"/>
    <property type="project" value="UniProtKB-UniRule"/>
</dbReference>
<evidence type="ECO:0000256" key="10">
    <source>
        <dbReference type="ARBA" id="ARBA00023306"/>
    </source>
</evidence>
<dbReference type="GO" id="GO:0005737">
    <property type="term" value="C:cytoplasm"/>
    <property type="evidence" value="ECO:0007669"/>
    <property type="project" value="UniProtKB-SubCell"/>
</dbReference>
<dbReference type="KEGG" id="plei:Q9312_13025"/>
<dbReference type="CDD" id="cd00798">
    <property type="entry name" value="INT_XerDC_C"/>
    <property type="match status" value="1"/>
</dbReference>
<dbReference type="InterPro" id="IPR011931">
    <property type="entry name" value="Recomb_XerC"/>
</dbReference>
<feature type="active site" evidence="11">
    <location>
        <position position="243"/>
    </location>
</feature>
<feature type="domain" description="Tyr recombinase" evidence="12">
    <location>
        <begin position="108"/>
        <end position="288"/>
    </location>
</feature>
<comment type="function">
    <text evidence="11">Site-specific tyrosine recombinase, which acts by catalyzing the cutting and rejoining of the recombining DNA molecules. The XerC-XerD complex is essential to convert dimers of the bacterial chromosome into monomers to permit their segregation at cell division. It also contributes to the segregational stability of plasmids.</text>
</comment>
<evidence type="ECO:0000259" key="12">
    <source>
        <dbReference type="PROSITE" id="PS51898"/>
    </source>
</evidence>
<evidence type="ECO:0000259" key="13">
    <source>
        <dbReference type="PROSITE" id="PS51900"/>
    </source>
</evidence>
<dbReference type="GO" id="GO:0009037">
    <property type="term" value="F:tyrosine-based site-specific recombinase activity"/>
    <property type="evidence" value="ECO:0007669"/>
    <property type="project" value="UniProtKB-UniRule"/>
</dbReference>
<dbReference type="InterPro" id="IPR011010">
    <property type="entry name" value="DNA_brk_join_enz"/>
</dbReference>
<name>A0AA51X5V7_9GAMM</name>
<keyword evidence="15" id="KW-1185">Reference proteome</keyword>
<dbReference type="RefSeq" id="WP_309201293.1">
    <property type="nucleotide sequence ID" value="NZ_CP133548.1"/>
</dbReference>
<dbReference type="InterPro" id="IPR050090">
    <property type="entry name" value="Tyrosine_recombinase_XerCD"/>
</dbReference>
<dbReference type="Gene3D" id="1.10.150.130">
    <property type="match status" value="1"/>
</dbReference>
<comment type="subcellular location">
    <subcellularLocation>
        <location evidence="1 11">Cytoplasm</location>
    </subcellularLocation>
</comment>
<comment type="subunit">
    <text evidence="11">Forms a cyclic heterotetrameric complex composed of two molecules of XerC and two molecules of XerD.</text>
</comment>
<feature type="active site" evidence="11">
    <location>
        <position position="266"/>
    </location>
</feature>
<accession>A0AA51X5V7</accession>
<evidence type="ECO:0000256" key="2">
    <source>
        <dbReference type="ARBA" id="ARBA00006657"/>
    </source>
</evidence>
<dbReference type="HAMAP" id="MF_01808">
    <property type="entry name" value="Recomb_XerC_XerD"/>
    <property type="match status" value="1"/>
</dbReference>
<feature type="active site" evidence="11">
    <location>
        <position position="172"/>
    </location>
</feature>
<evidence type="ECO:0000256" key="7">
    <source>
        <dbReference type="ARBA" id="ARBA00022908"/>
    </source>
</evidence>
<keyword evidence="9 11" id="KW-0233">DNA recombination</keyword>
<evidence type="ECO:0000256" key="6">
    <source>
        <dbReference type="ARBA" id="ARBA00022829"/>
    </source>
</evidence>
<feature type="active site" evidence="11">
    <location>
        <position position="148"/>
    </location>
</feature>
<dbReference type="PANTHER" id="PTHR30349">
    <property type="entry name" value="PHAGE INTEGRASE-RELATED"/>
    <property type="match status" value="1"/>
</dbReference>
<evidence type="ECO:0000256" key="3">
    <source>
        <dbReference type="ARBA" id="ARBA00015804"/>
    </source>
</evidence>
<dbReference type="Pfam" id="PF02899">
    <property type="entry name" value="Phage_int_SAM_1"/>
    <property type="match status" value="1"/>
</dbReference>
<dbReference type="GO" id="GO:0003677">
    <property type="term" value="F:DNA binding"/>
    <property type="evidence" value="ECO:0007669"/>
    <property type="project" value="UniProtKB-UniRule"/>
</dbReference>
<comment type="similarity">
    <text evidence="2 11">Belongs to the 'phage' integrase family. XerC subfamily.</text>
</comment>
<dbReference type="InterPro" id="IPR004107">
    <property type="entry name" value="Integrase_SAM-like_N"/>
</dbReference>
<keyword evidence="10 11" id="KW-0131">Cell cycle</keyword>
<feature type="domain" description="Core-binding (CB)" evidence="13">
    <location>
        <begin position="1"/>
        <end position="87"/>
    </location>
</feature>
<dbReference type="Proteomes" id="UP001239782">
    <property type="component" value="Chromosome"/>
</dbReference>
<protein>
    <recommendedName>
        <fullName evidence="3 11">Tyrosine recombinase XerC</fullName>
    </recommendedName>
</protein>
<keyword evidence="6 11" id="KW-0159">Chromosome partition</keyword>
<dbReference type="InterPro" id="IPR010998">
    <property type="entry name" value="Integrase_recombinase_N"/>
</dbReference>
<dbReference type="Pfam" id="PF00589">
    <property type="entry name" value="Phage_integrase"/>
    <property type="match status" value="1"/>
</dbReference>
<gene>
    <name evidence="11 14" type="primary">xerC</name>
    <name evidence="14" type="ORF">Q9312_13025</name>
</gene>
<feature type="active site" description="O-(3'-phospho-DNA)-tyrosine intermediate" evidence="11">
    <location>
        <position position="275"/>
    </location>
</feature>
<feature type="active site" evidence="11">
    <location>
        <position position="240"/>
    </location>
</feature>
<dbReference type="AlphaFoldDB" id="A0AA51X5V7"/>